<evidence type="ECO:0000256" key="2">
    <source>
        <dbReference type="ARBA" id="ARBA00013855"/>
    </source>
</evidence>
<feature type="region of interest" description="Disordered" evidence="6">
    <location>
        <begin position="285"/>
        <end position="305"/>
    </location>
</feature>
<reference evidence="8" key="1">
    <citation type="submission" date="2015-04" db="EMBL/GenBank/DDBJ databases">
        <authorList>
            <person name="Syromyatnikov M.Y."/>
            <person name="Popov V.N."/>
        </authorList>
    </citation>
    <scope>NUCLEOTIDE SEQUENCE</scope>
    <source>
        <strain evidence="8">MO-1</strain>
    </source>
</reference>
<dbReference type="EMBL" id="LO017727">
    <property type="protein sequence ID" value="CRH04468.1"/>
    <property type="molecule type" value="Genomic_DNA"/>
</dbReference>
<proteinExistence type="inferred from homology"/>
<dbReference type="Gene3D" id="2.40.10.340">
    <property type="entry name" value="Rod shape-determining protein MreC, domain 1"/>
    <property type="match status" value="1"/>
</dbReference>
<organism evidence="8">
    <name type="scientific">Magnetococcus massalia (strain MO-1)</name>
    <dbReference type="NCBI Taxonomy" id="451514"/>
    <lineage>
        <taxon>Bacteria</taxon>
        <taxon>Pseudomonadati</taxon>
        <taxon>Pseudomonadota</taxon>
        <taxon>Magnetococcia</taxon>
        <taxon>Magnetococcales</taxon>
        <taxon>Magnetococcaceae</taxon>
        <taxon>Magnetococcus</taxon>
    </lineage>
</organism>
<dbReference type="GO" id="GO:0005886">
    <property type="term" value="C:plasma membrane"/>
    <property type="evidence" value="ECO:0007669"/>
    <property type="project" value="TreeGrafter"/>
</dbReference>
<dbReference type="InterPro" id="IPR042177">
    <property type="entry name" value="Cell/Rod_1"/>
</dbReference>
<dbReference type="InterPro" id="IPR042175">
    <property type="entry name" value="Cell/Rod_MreC_2"/>
</dbReference>
<dbReference type="PIRSF" id="PIRSF038471">
    <property type="entry name" value="MreC"/>
    <property type="match status" value="1"/>
</dbReference>
<dbReference type="PANTHER" id="PTHR34138">
    <property type="entry name" value="CELL SHAPE-DETERMINING PROTEIN MREC"/>
    <property type="match status" value="1"/>
</dbReference>
<dbReference type="AlphaFoldDB" id="A0A1S7LD51"/>
<comment type="function">
    <text evidence="5">Involved in formation and maintenance of cell shape.</text>
</comment>
<evidence type="ECO:0000256" key="5">
    <source>
        <dbReference type="PIRNR" id="PIRNR038471"/>
    </source>
</evidence>
<evidence type="ECO:0000256" key="6">
    <source>
        <dbReference type="SAM" id="MobiDB-lite"/>
    </source>
</evidence>
<feature type="domain" description="Rod shape-determining protein MreC beta-barrel core" evidence="7">
    <location>
        <begin position="126"/>
        <end position="270"/>
    </location>
</feature>
<feature type="compositionally biased region" description="Polar residues" evidence="6">
    <location>
        <begin position="285"/>
        <end position="295"/>
    </location>
</feature>
<comment type="similarity">
    <text evidence="1 5">Belongs to the MreC family.</text>
</comment>
<accession>A0A1S7LD51</accession>
<evidence type="ECO:0000256" key="3">
    <source>
        <dbReference type="ARBA" id="ARBA00022960"/>
    </source>
</evidence>
<gene>
    <name evidence="8" type="ORF">MAGMO_0255</name>
</gene>
<dbReference type="Pfam" id="PF04085">
    <property type="entry name" value="MreC"/>
    <property type="match status" value="1"/>
</dbReference>
<evidence type="ECO:0000256" key="1">
    <source>
        <dbReference type="ARBA" id="ARBA00009369"/>
    </source>
</evidence>
<sequence length="305" mass="33044">MLPLWQLIKLHRQRITATTFLLLAVFLLFIVRADSPAMHALKGGVVHVMGGIQQILLSPVEAFRAASVRLAELQRLDDDNQKLRRQVETLLPAQVALQEALKENHRLRQLLSMPVDPRYSYLAARVVGDSSSAFSRALLVNAGKQEKVMIDTPAVSPRGLVGRVVTVGKKRATVLTLQDINSHIPVMVQRSRMRAVAAGRNSALLKLLYVPKEGDIQVGDLLITSGTGGIFPKGITVGRVSALAIRGSGLFREAFVRPQVQMDLLEEVRLMLPVAGAHQAQGAVSSSAELNSAGQRVQAAGEPTP</sequence>
<dbReference type="InterPro" id="IPR007221">
    <property type="entry name" value="MreC"/>
</dbReference>
<dbReference type="NCBIfam" id="TIGR00219">
    <property type="entry name" value="mreC"/>
    <property type="match status" value="1"/>
</dbReference>
<evidence type="ECO:0000259" key="7">
    <source>
        <dbReference type="Pfam" id="PF04085"/>
    </source>
</evidence>
<evidence type="ECO:0000256" key="4">
    <source>
        <dbReference type="ARBA" id="ARBA00032089"/>
    </source>
</evidence>
<dbReference type="InterPro" id="IPR055342">
    <property type="entry name" value="MreC_beta-barrel_core"/>
</dbReference>
<dbReference type="Gene3D" id="2.40.10.350">
    <property type="entry name" value="Rod shape-determining protein MreC, domain 2"/>
    <property type="match status" value="1"/>
</dbReference>
<dbReference type="GO" id="GO:0008360">
    <property type="term" value="P:regulation of cell shape"/>
    <property type="evidence" value="ECO:0007669"/>
    <property type="project" value="UniProtKB-KW"/>
</dbReference>
<protein>
    <recommendedName>
        <fullName evidence="2 5">Cell shape-determining protein MreC</fullName>
    </recommendedName>
    <alternativeName>
        <fullName evidence="4 5">Cell shape protein MreC</fullName>
    </alternativeName>
</protein>
<name>A0A1S7LD51_MAGMO</name>
<evidence type="ECO:0000313" key="8">
    <source>
        <dbReference type="EMBL" id="CRH04468.1"/>
    </source>
</evidence>
<dbReference type="PANTHER" id="PTHR34138:SF1">
    <property type="entry name" value="CELL SHAPE-DETERMINING PROTEIN MREC"/>
    <property type="match status" value="1"/>
</dbReference>
<keyword evidence="3 5" id="KW-0133">Cell shape</keyword>